<evidence type="ECO:0000313" key="2">
    <source>
        <dbReference type="Proteomes" id="UP001165960"/>
    </source>
</evidence>
<dbReference type="Proteomes" id="UP001165960">
    <property type="component" value="Unassembled WGS sequence"/>
</dbReference>
<name>A0ACC2RHC2_9FUNG</name>
<evidence type="ECO:0000313" key="1">
    <source>
        <dbReference type="EMBL" id="KAJ9049431.1"/>
    </source>
</evidence>
<gene>
    <name evidence="1" type="ORF">DSO57_1024559</name>
</gene>
<dbReference type="EMBL" id="QTSX02007233">
    <property type="protein sequence ID" value="KAJ9049431.1"/>
    <property type="molecule type" value="Genomic_DNA"/>
</dbReference>
<accession>A0ACC2RHC2</accession>
<organism evidence="1 2">
    <name type="scientific">Entomophthora muscae</name>
    <dbReference type="NCBI Taxonomy" id="34485"/>
    <lineage>
        <taxon>Eukaryota</taxon>
        <taxon>Fungi</taxon>
        <taxon>Fungi incertae sedis</taxon>
        <taxon>Zoopagomycota</taxon>
        <taxon>Entomophthoromycotina</taxon>
        <taxon>Entomophthoromycetes</taxon>
        <taxon>Entomophthorales</taxon>
        <taxon>Entomophthoraceae</taxon>
        <taxon>Entomophthora</taxon>
    </lineage>
</organism>
<sequence>MATIEEIVQDLEAQQKEACKATSKAHFAASKVNHNRPASPSWQAAPAATVSHNSSPFFKPANLPRFDRKSNVVMFLRLYQNSIYGADEAMKNATIINFLETDTQPLILPCLQGNSWTYANISWALMEEFDSQEALLGWKMDFADTKLKMGETLENFTSRFYLEAQNWLP</sequence>
<reference evidence="1" key="1">
    <citation type="submission" date="2022-04" db="EMBL/GenBank/DDBJ databases">
        <title>Genome of the entomopathogenic fungus Entomophthora muscae.</title>
        <authorList>
            <person name="Elya C."/>
            <person name="Lovett B.R."/>
            <person name="Lee E."/>
            <person name="Macias A.M."/>
            <person name="Hajek A.E."/>
            <person name="De Bivort B.L."/>
            <person name="Kasson M.T."/>
            <person name="De Fine Licht H.H."/>
            <person name="Stajich J.E."/>
        </authorList>
    </citation>
    <scope>NUCLEOTIDE SEQUENCE</scope>
    <source>
        <strain evidence="1">Berkeley</strain>
    </source>
</reference>
<protein>
    <submittedName>
        <fullName evidence="1">Uncharacterized protein</fullName>
    </submittedName>
</protein>
<comment type="caution">
    <text evidence="1">The sequence shown here is derived from an EMBL/GenBank/DDBJ whole genome shotgun (WGS) entry which is preliminary data.</text>
</comment>
<keyword evidence="2" id="KW-1185">Reference proteome</keyword>
<proteinExistence type="predicted"/>